<keyword evidence="5" id="KW-1185">Reference proteome</keyword>
<protein>
    <submittedName>
        <fullName evidence="4">Uncharacterized protein</fullName>
    </submittedName>
</protein>
<evidence type="ECO:0000313" key="4">
    <source>
        <dbReference type="EMBL" id="KAL3635054.1"/>
    </source>
</evidence>
<gene>
    <name evidence="4" type="ORF">CASFOL_022108</name>
</gene>
<dbReference type="AlphaFoldDB" id="A0ABD3CZT2"/>
<dbReference type="Proteomes" id="UP001632038">
    <property type="component" value="Unassembled WGS sequence"/>
</dbReference>
<comment type="similarity">
    <text evidence="1">Belongs to the plant acyltransferase family.</text>
</comment>
<keyword evidence="3" id="KW-0012">Acyltransferase</keyword>
<evidence type="ECO:0000313" key="5">
    <source>
        <dbReference type="Proteomes" id="UP001632038"/>
    </source>
</evidence>
<dbReference type="EMBL" id="JAVIJP010000028">
    <property type="protein sequence ID" value="KAL3635054.1"/>
    <property type="molecule type" value="Genomic_DNA"/>
</dbReference>
<dbReference type="PANTHER" id="PTHR31623">
    <property type="entry name" value="F21J9.9"/>
    <property type="match status" value="1"/>
</dbReference>
<dbReference type="PANTHER" id="PTHR31623:SF70">
    <property type="entry name" value="TRANSFERASE, CHLORAMPHENICOL ACETYLTRANSFERASE-LIKE DOMAIN PROTEIN"/>
    <property type="match status" value="1"/>
</dbReference>
<dbReference type="InterPro" id="IPR023213">
    <property type="entry name" value="CAT-like_dom_sf"/>
</dbReference>
<reference evidence="5" key="1">
    <citation type="journal article" date="2024" name="IScience">
        <title>Strigolactones Initiate the Formation of Haustorium-like Structures in Castilleja.</title>
        <authorList>
            <person name="Buerger M."/>
            <person name="Peterson D."/>
            <person name="Chory J."/>
        </authorList>
    </citation>
    <scope>NUCLEOTIDE SEQUENCE [LARGE SCALE GENOMIC DNA]</scope>
</reference>
<proteinExistence type="inferred from homology"/>
<name>A0ABD3CZT2_9LAMI</name>
<organism evidence="4 5">
    <name type="scientific">Castilleja foliolosa</name>
    <dbReference type="NCBI Taxonomy" id="1961234"/>
    <lineage>
        <taxon>Eukaryota</taxon>
        <taxon>Viridiplantae</taxon>
        <taxon>Streptophyta</taxon>
        <taxon>Embryophyta</taxon>
        <taxon>Tracheophyta</taxon>
        <taxon>Spermatophyta</taxon>
        <taxon>Magnoliopsida</taxon>
        <taxon>eudicotyledons</taxon>
        <taxon>Gunneridae</taxon>
        <taxon>Pentapetalae</taxon>
        <taxon>asterids</taxon>
        <taxon>lamiids</taxon>
        <taxon>Lamiales</taxon>
        <taxon>Orobanchaceae</taxon>
        <taxon>Pedicularideae</taxon>
        <taxon>Castillejinae</taxon>
        <taxon>Castilleja</taxon>
    </lineage>
</organism>
<keyword evidence="2" id="KW-0808">Transferase</keyword>
<comment type="caution">
    <text evidence="4">The sequence shown here is derived from an EMBL/GenBank/DDBJ whole genome shotgun (WGS) entry which is preliminary data.</text>
</comment>
<evidence type="ECO:0000256" key="2">
    <source>
        <dbReference type="ARBA" id="ARBA00022679"/>
    </source>
</evidence>
<evidence type="ECO:0000256" key="3">
    <source>
        <dbReference type="ARBA" id="ARBA00023315"/>
    </source>
</evidence>
<dbReference type="Gene3D" id="3.30.559.10">
    <property type="entry name" value="Chloramphenicol acetyltransferase-like domain"/>
    <property type="match status" value="1"/>
</dbReference>
<accession>A0ABD3CZT2</accession>
<sequence length="161" mass="18127">MRSRTIPNMNKHSSGNLAAGAATQFIATNEISKENGLQELVYLLGDAIGKTINDCEKLLSLDENGRKKILREPWLKMLETFASGDGFALWFTDWSKFGFYKADFGSGNKPVWVLVGTRVSENNIVLMENKEGDDIEAWVHLDPNDVPCFERDEDMKLHTIS</sequence>
<dbReference type="GO" id="GO:0016746">
    <property type="term" value="F:acyltransferase activity"/>
    <property type="evidence" value="ECO:0007669"/>
    <property type="project" value="UniProtKB-KW"/>
</dbReference>
<evidence type="ECO:0000256" key="1">
    <source>
        <dbReference type="ARBA" id="ARBA00009861"/>
    </source>
</evidence>
<dbReference type="Pfam" id="PF02458">
    <property type="entry name" value="Transferase"/>
    <property type="match status" value="1"/>
</dbReference>